<dbReference type="Gene3D" id="2.70.70.10">
    <property type="entry name" value="Glucose Permease (Domain IIA)"/>
    <property type="match status" value="1"/>
</dbReference>
<dbReference type="PATRIC" id="fig|48936.3.peg.3731"/>
<evidence type="ECO:0000313" key="3">
    <source>
        <dbReference type="Proteomes" id="UP000031338"/>
    </source>
</evidence>
<dbReference type="InterPro" id="IPR016047">
    <property type="entry name" value="M23ase_b-sheet_dom"/>
</dbReference>
<dbReference type="AlphaFoldDB" id="A0A0B8ZYL8"/>
<sequence length="690" mass="73783">MPRAPVYSPTTQGVAPIEARFRAPSGPTGGEMVARALDGVGQALQRHAEVKNALAIEQDKADAGTNAVAFQDAAGQILAKAKASRGFDAGAAYKSAEEELLKAREQMLGQSRSPRARELLKSRTDGFLATYRAELAQHEITQTREAAEESYISQATKAREEAARQWLSIDAVNAQIELGRGAIRDKERLLGRDEASISEAEHEYESSVHRGIVEERNAQGDVDGALDYGRANLGKMTLADKTAVSATLRGAIETRQAAGDADWAISQGGPVPAAKPGAKYSAPVQNGRVTSTYGVDRGKGRSHNGVDFAAPEGSAVTPMGDGVVVAVGSDARSGNFVIVDHGNGLTTSYAHLGTHSVQRGDRVTSGTKLGPVGMTGHTTGPHVHVVARQNGKPVDPLQFIGQNAPSSQAAGEWDKRSAYAAIDNNPDWSFERKQRAKEWVDREFSRKDSIDAREEREADEQAKKVVLGLGDNFKSLDQIPKAVRDRMSIDATASFSDMAKANAAPKPVAANGAEFLRLQRLAIEAPEQFAGLDLTRSASRLTPGELARLDADQAKIQRGGNEVSIRSAIAGHINTFATPDMHLTGDKNKEDFIETFGLMQANILQATGGKRMPTDKELEDAFSLATRTVVAKRPGLLWGTNEKSIPAHDLTVSDIPQATLGQIDAALRRNGLPVTDANRIVLYVEGVSGR</sequence>
<dbReference type="InterPro" id="IPR050570">
    <property type="entry name" value="Cell_wall_metabolism_enzyme"/>
</dbReference>
<accession>A0A0B8ZYL8</accession>
<name>A0A0B8ZYL8_9SPHN</name>
<dbReference type="InterPro" id="IPR011055">
    <property type="entry name" value="Dup_hybrid_motif"/>
</dbReference>
<dbReference type="Proteomes" id="UP000031338">
    <property type="component" value="Unassembled WGS sequence"/>
</dbReference>
<dbReference type="STRING" id="48936.NJ75_03700"/>
<dbReference type="CDD" id="cd12797">
    <property type="entry name" value="M23_peptidase"/>
    <property type="match status" value="1"/>
</dbReference>
<evidence type="ECO:0000259" key="1">
    <source>
        <dbReference type="Pfam" id="PF01551"/>
    </source>
</evidence>
<reference evidence="2 3" key="1">
    <citation type="submission" date="2014-10" db="EMBL/GenBank/DDBJ databases">
        <title>Draft genome sequence of Novosphingobium subterraneum DSM 12447.</title>
        <authorList>
            <person name="Gan H.M."/>
            <person name="Gan H.Y."/>
            <person name="Savka M.A."/>
        </authorList>
    </citation>
    <scope>NUCLEOTIDE SEQUENCE [LARGE SCALE GENOMIC DNA]</scope>
    <source>
        <strain evidence="2 3">DSM 12447</strain>
    </source>
</reference>
<dbReference type="GO" id="GO:0004222">
    <property type="term" value="F:metalloendopeptidase activity"/>
    <property type="evidence" value="ECO:0007669"/>
    <property type="project" value="TreeGrafter"/>
</dbReference>
<dbReference type="PANTHER" id="PTHR21666:SF270">
    <property type="entry name" value="MUREIN HYDROLASE ACTIVATOR ENVC"/>
    <property type="match status" value="1"/>
</dbReference>
<keyword evidence="3" id="KW-1185">Reference proteome</keyword>
<dbReference type="Pfam" id="PF01551">
    <property type="entry name" value="Peptidase_M23"/>
    <property type="match status" value="1"/>
</dbReference>
<dbReference type="RefSeq" id="WP_082013461.1">
    <property type="nucleotide sequence ID" value="NZ_JRVC01000022.1"/>
</dbReference>
<evidence type="ECO:0000313" key="2">
    <source>
        <dbReference type="EMBL" id="KHS43391.1"/>
    </source>
</evidence>
<gene>
    <name evidence="2" type="ORF">NJ75_03700</name>
</gene>
<protein>
    <submittedName>
        <fullName evidence="2">Peptidase M23B</fullName>
    </submittedName>
</protein>
<dbReference type="PANTHER" id="PTHR21666">
    <property type="entry name" value="PEPTIDASE-RELATED"/>
    <property type="match status" value="1"/>
</dbReference>
<dbReference type="SUPFAM" id="SSF51261">
    <property type="entry name" value="Duplicated hybrid motif"/>
    <property type="match status" value="1"/>
</dbReference>
<comment type="caution">
    <text evidence="2">The sequence shown here is derived from an EMBL/GenBank/DDBJ whole genome shotgun (WGS) entry which is preliminary data.</text>
</comment>
<feature type="domain" description="M23ase beta-sheet core" evidence="1">
    <location>
        <begin position="302"/>
        <end position="396"/>
    </location>
</feature>
<dbReference type="EMBL" id="JRVC01000022">
    <property type="protein sequence ID" value="KHS43391.1"/>
    <property type="molecule type" value="Genomic_DNA"/>
</dbReference>
<proteinExistence type="predicted"/>
<organism evidence="2 3">
    <name type="scientific">Novosphingobium subterraneum</name>
    <dbReference type="NCBI Taxonomy" id="48936"/>
    <lineage>
        <taxon>Bacteria</taxon>
        <taxon>Pseudomonadati</taxon>
        <taxon>Pseudomonadota</taxon>
        <taxon>Alphaproteobacteria</taxon>
        <taxon>Sphingomonadales</taxon>
        <taxon>Sphingomonadaceae</taxon>
        <taxon>Novosphingobium</taxon>
    </lineage>
</organism>